<name>A0A9X3B9M1_9BACT</name>
<dbReference type="PROSITE" id="PS51688">
    <property type="entry name" value="ICA"/>
    <property type="match status" value="1"/>
</dbReference>
<feature type="coiled-coil region" evidence="1">
    <location>
        <begin position="324"/>
        <end position="351"/>
    </location>
</feature>
<evidence type="ECO:0000313" key="5">
    <source>
        <dbReference type="Proteomes" id="UP001155483"/>
    </source>
</evidence>
<feature type="chain" id="PRO_5040969781" evidence="2">
    <location>
        <begin position="20"/>
        <end position="448"/>
    </location>
</feature>
<gene>
    <name evidence="4" type="ORF">OCK74_20410</name>
</gene>
<evidence type="ECO:0000313" key="4">
    <source>
        <dbReference type="EMBL" id="MCU7551496.1"/>
    </source>
</evidence>
<dbReference type="InterPro" id="IPR030392">
    <property type="entry name" value="S74_ICA"/>
</dbReference>
<feature type="signal peptide" evidence="2">
    <location>
        <begin position="1"/>
        <end position="19"/>
    </location>
</feature>
<keyword evidence="2" id="KW-0732">Signal</keyword>
<organism evidence="4 5">
    <name type="scientific">Paraflavisolibacter caeni</name>
    <dbReference type="NCBI Taxonomy" id="2982496"/>
    <lineage>
        <taxon>Bacteria</taxon>
        <taxon>Pseudomonadati</taxon>
        <taxon>Bacteroidota</taxon>
        <taxon>Chitinophagia</taxon>
        <taxon>Chitinophagales</taxon>
        <taxon>Chitinophagaceae</taxon>
        <taxon>Paraflavisolibacter</taxon>
    </lineage>
</organism>
<evidence type="ECO:0000259" key="3">
    <source>
        <dbReference type="PROSITE" id="PS51688"/>
    </source>
</evidence>
<dbReference type="EMBL" id="JAOTIF010000021">
    <property type="protein sequence ID" value="MCU7551496.1"/>
    <property type="molecule type" value="Genomic_DNA"/>
</dbReference>
<dbReference type="Proteomes" id="UP001155483">
    <property type="component" value="Unassembled WGS sequence"/>
</dbReference>
<protein>
    <submittedName>
        <fullName evidence="4">Tail fiber domain-containing protein</fullName>
    </submittedName>
</protein>
<feature type="domain" description="Peptidase S74" evidence="3">
    <location>
        <begin position="226"/>
        <end position="338"/>
    </location>
</feature>
<dbReference type="RefSeq" id="WP_279298935.1">
    <property type="nucleotide sequence ID" value="NZ_JAOTIF010000021.1"/>
</dbReference>
<dbReference type="Pfam" id="PF13884">
    <property type="entry name" value="Peptidase_S74"/>
    <property type="match status" value="1"/>
</dbReference>
<reference evidence="4" key="1">
    <citation type="submission" date="2022-09" db="EMBL/GenBank/DDBJ databases">
        <authorList>
            <person name="Yuan C."/>
            <person name="Ke Z."/>
        </authorList>
    </citation>
    <scope>NUCLEOTIDE SEQUENCE</scope>
    <source>
        <strain evidence="4">LB-8</strain>
    </source>
</reference>
<comment type="caution">
    <text evidence="4">The sequence shown here is derived from an EMBL/GenBank/DDBJ whole genome shotgun (WGS) entry which is preliminary data.</text>
</comment>
<evidence type="ECO:0000256" key="1">
    <source>
        <dbReference type="SAM" id="Coils"/>
    </source>
</evidence>
<sequence length="448" mass="48613">MKHTFIFPLFLSFALGTSAQNTSPYWSLAGNSNATLSNKIGSTNNVSLRFVTNNIERMKIHASGNVGIGTPSPVQKLHVVGNGYFTGLVGINTSPSYPLHIHNQSYDFGLRVFNAPSNLDINRVGISVSSVIQPGIGVGIVAFGGLEGIEGTALGGTSNVDPCIGVAGSSNGFAGSRIGVDGLGFNSEENNVGNMYGVRGFAYGGAFNAAGYFEGDVWAVDYLTISDRKFKTGFNPLKYSLEQLMKLKPYVYEFKTAEYAKMNLPKGEQIGLIADEVKLVFPQLVKQGVHPARYDKDKKTVVSPEEKYEGINYKGFIPVLIASVQELKTENDVLKEEIAELRQLVLELKNGMTDNNLSANASSAYLEQNAPNPFKSNTIIRYYVPSNVFMARLLITDLKGAIIKTIELNTKGSSQITLNAGALAAGTYNYSLWIDNQRANTKQLIITR</sequence>
<dbReference type="AlphaFoldDB" id="A0A9X3B9M1"/>
<proteinExistence type="predicted"/>
<evidence type="ECO:0000256" key="2">
    <source>
        <dbReference type="SAM" id="SignalP"/>
    </source>
</evidence>
<keyword evidence="1" id="KW-0175">Coiled coil</keyword>
<keyword evidence="5" id="KW-1185">Reference proteome</keyword>
<reference evidence="4" key="2">
    <citation type="submission" date="2023-04" db="EMBL/GenBank/DDBJ databases">
        <title>Paracnuella aquatica gen. nov., sp. nov., a member of the family Chitinophagaceae isolated from a hot spring.</title>
        <authorList>
            <person name="Wang C."/>
        </authorList>
    </citation>
    <scope>NUCLEOTIDE SEQUENCE</scope>
    <source>
        <strain evidence="4">LB-8</strain>
    </source>
</reference>
<accession>A0A9X3B9M1</accession>